<dbReference type="Gene3D" id="1.25.40.20">
    <property type="entry name" value="Ankyrin repeat-containing domain"/>
    <property type="match status" value="1"/>
</dbReference>
<keyword evidence="2" id="KW-1185">Reference proteome</keyword>
<dbReference type="InterPro" id="IPR036770">
    <property type="entry name" value="Ankyrin_rpt-contain_sf"/>
</dbReference>
<gene>
    <name evidence="1" type="ORF">FISHEDRAFT_77485</name>
</gene>
<evidence type="ECO:0008006" key="3">
    <source>
        <dbReference type="Google" id="ProtNLM"/>
    </source>
</evidence>
<protein>
    <recommendedName>
        <fullName evidence="3">Ankyrin</fullName>
    </recommendedName>
</protein>
<sequence length="252" mass="28982">MTFFWLQGLEVLPVELLYEIQLYALSSSLPYVSHRLFDVYQSSPTSFRCQYLAACATRELSPPSKFLSKCLRYPICSVDVFKSLFRKQAEKGDMPLIDLPRRLFRRLTTRRVESWSESDEPLTFLRALAEITSSRINVNSHQGYALTRAVHVRFMPLVAFLLAHDASPHWKDGLAIMVAIHQKDLNLVKRLLESDRPISRGKRLCTPDGIQVTSKMLKTAVQCKAHDIVQYLIREKGCIADMQTLTILMQYK</sequence>
<reference evidence="1 2" key="1">
    <citation type="journal article" date="2015" name="Fungal Genet. Biol.">
        <title>Evolution of novel wood decay mechanisms in Agaricales revealed by the genome sequences of Fistulina hepatica and Cylindrobasidium torrendii.</title>
        <authorList>
            <person name="Floudas D."/>
            <person name="Held B.W."/>
            <person name="Riley R."/>
            <person name="Nagy L.G."/>
            <person name="Koehler G."/>
            <person name="Ransdell A.S."/>
            <person name="Younus H."/>
            <person name="Chow J."/>
            <person name="Chiniquy J."/>
            <person name="Lipzen A."/>
            <person name="Tritt A."/>
            <person name="Sun H."/>
            <person name="Haridas S."/>
            <person name="LaButti K."/>
            <person name="Ohm R.A."/>
            <person name="Kues U."/>
            <person name="Blanchette R.A."/>
            <person name="Grigoriev I.V."/>
            <person name="Minto R.E."/>
            <person name="Hibbett D.S."/>
        </authorList>
    </citation>
    <scope>NUCLEOTIDE SEQUENCE [LARGE SCALE GENOMIC DNA]</scope>
    <source>
        <strain evidence="1 2">ATCC 64428</strain>
    </source>
</reference>
<organism evidence="1 2">
    <name type="scientific">Fistulina hepatica ATCC 64428</name>
    <dbReference type="NCBI Taxonomy" id="1128425"/>
    <lineage>
        <taxon>Eukaryota</taxon>
        <taxon>Fungi</taxon>
        <taxon>Dikarya</taxon>
        <taxon>Basidiomycota</taxon>
        <taxon>Agaricomycotina</taxon>
        <taxon>Agaricomycetes</taxon>
        <taxon>Agaricomycetidae</taxon>
        <taxon>Agaricales</taxon>
        <taxon>Fistulinaceae</taxon>
        <taxon>Fistulina</taxon>
    </lineage>
</organism>
<name>A0A0D7A2H3_9AGAR</name>
<evidence type="ECO:0000313" key="1">
    <source>
        <dbReference type="EMBL" id="KIY44574.1"/>
    </source>
</evidence>
<dbReference type="SUPFAM" id="SSF48403">
    <property type="entry name" value="Ankyrin repeat"/>
    <property type="match status" value="1"/>
</dbReference>
<dbReference type="OrthoDB" id="539213at2759"/>
<proteinExistence type="predicted"/>
<dbReference type="Proteomes" id="UP000054144">
    <property type="component" value="Unassembled WGS sequence"/>
</dbReference>
<dbReference type="AlphaFoldDB" id="A0A0D7A2H3"/>
<accession>A0A0D7A2H3</accession>
<evidence type="ECO:0000313" key="2">
    <source>
        <dbReference type="Proteomes" id="UP000054144"/>
    </source>
</evidence>
<dbReference type="EMBL" id="KN882089">
    <property type="protein sequence ID" value="KIY44574.1"/>
    <property type="molecule type" value="Genomic_DNA"/>
</dbReference>